<keyword evidence="3 8" id="KW-0349">Heme</keyword>
<organism evidence="10 11">
    <name type="scientific">Bradyrhizobium barranii</name>
    <dbReference type="NCBI Taxonomy" id="2992140"/>
    <lineage>
        <taxon>Bacteria</taxon>
        <taxon>Pseudomonadati</taxon>
        <taxon>Pseudomonadota</taxon>
        <taxon>Alphaproteobacteria</taxon>
        <taxon>Hyphomicrobiales</taxon>
        <taxon>Nitrobacteraceae</taxon>
        <taxon>Bradyrhizobium</taxon>
    </lineage>
</organism>
<evidence type="ECO:0000256" key="3">
    <source>
        <dbReference type="ARBA" id="ARBA00022617"/>
    </source>
</evidence>
<dbReference type="RefSeq" id="WP_231143527.1">
    <property type="nucleotide sequence ID" value="NZ_CP088100.1"/>
</dbReference>
<accession>A0ABY3QJ36</accession>
<evidence type="ECO:0000313" key="10">
    <source>
        <dbReference type="EMBL" id="UFW85878.1"/>
    </source>
</evidence>
<evidence type="ECO:0000256" key="5">
    <source>
        <dbReference type="ARBA" id="ARBA00022723"/>
    </source>
</evidence>
<dbReference type="Pfam" id="PF13442">
    <property type="entry name" value="Cytochrome_CBB3"/>
    <property type="match status" value="1"/>
</dbReference>
<dbReference type="InterPro" id="IPR009056">
    <property type="entry name" value="Cyt_c-like_dom"/>
</dbReference>
<evidence type="ECO:0000313" key="11">
    <source>
        <dbReference type="Proteomes" id="UP001430990"/>
    </source>
</evidence>
<dbReference type="SUPFAM" id="SSF46626">
    <property type="entry name" value="Cytochrome c"/>
    <property type="match status" value="1"/>
</dbReference>
<evidence type="ECO:0000256" key="1">
    <source>
        <dbReference type="ARBA" id="ARBA00001926"/>
    </source>
</evidence>
<keyword evidence="7 8" id="KW-0408">Iron</keyword>
<evidence type="ECO:0000259" key="9">
    <source>
        <dbReference type="PROSITE" id="PS51007"/>
    </source>
</evidence>
<keyword evidence="4" id="KW-0679">Respiratory chain</keyword>
<dbReference type="EMBL" id="CP088100">
    <property type="protein sequence ID" value="UFW85878.1"/>
    <property type="molecule type" value="Genomic_DNA"/>
</dbReference>
<keyword evidence="11" id="KW-1185">Reference proteome</keyword>
<keyword evidence="5 8" id="KW-0479">Metal-binding</keyword>
<feature type="domain" description="Cytochrome c" evidence="9">
    <location>
        <begin position="54"/>
        <end position="129"/>
    </location>
</feature>
<dbReference type="InterPro" id="IPR008168">
    <property type="entry name" value="Cyt_C_IC"/>
</dbReference>
<name>A0ABY3QJ36_9BRAD</name>
<dbReference type="PROSITE" id="PS51007">
    <property type="entry name" value="CYTC"/>
    <property type="match status" value="1"/>
</dbReference>
<evidence type="ECO:0000256" key="2">
    <source>
        <dbReference type="ARBA" id="ARBA00022448"/>
    </source>
</evidence>
<evidence type="ECO:0000256" key="7">
    <source>
        <dbReference type="ARBA" id="ARBA00023004"/>
    </source>
</evidence>
<dbReference type="PANTHER" id="PTHR33751:SF13">
    <property type="entry name" value="CYTOCHROME BC1 COMPLEX CYTOCHROME C SUBUNIT"/>
    <property type="match status" value="1"/>
</dbReference>
<evidence type="ECO:0000256" key="8">
    <source>
        <dbReference type="PROSITE-ProRule" id="PRU00433"/>
    </source>
</evidence>
<evidence type="ECO:0000256" key="4">
    <source>
        <dbReference type="ARBA" id="ARBA00022660"/>
    </source>
</evidence>
<dbReference type="InterPro" id="IPR050597">
    <property type="entry name" value="Cytochrome_c_Oxidase_Subunit"/>
</dbReference>
<evidence type="ECO:0000256" key="6">
    <source>
        <dbReference type="ARBA" id="ARBA00022982"/>
    </source>
</evidence>
<dbReference type="Proteomes" id="UP001430990">
    <property type="component" value="Chromosome"/>
</dbReference>
<dbReference type="PANTHER" id="PTHR33751">
    <property type="entry name" value="CBB3-TYPE CYTOCHROME C OXIDASE SUBUNIT FIXP"/>
    <property type="match status" value="1"/>
</dbReference>
<keyword evidence="2" id="KW-0813">Transport</keyword>
<gene>
    <name evidence="10" type="ORF">BjapCC829_39230</name>
</gene>
<keyword evidence="6" id="KW-0249">Electron transport</keyword>
<dbReference type="InterPro" id="IPR036909">
    <property type="entry name" value="Cyt_c-like_dom_sf"/>
</dbReference>
<comment type="cofactor">
    <cofactor evidence="1">
        <name>heme c</name>
        <dbReference type="ChEBI" id="CHEBI:61717"/>
    </cofactor>
</comment>
<dbReference type="PRINTS" id="PR00605">
    <property type="entry name" value="CYTCHROMECIC"/>
</dbReference>
<protein>
    <submittedName>
        <fullName evidence="10">Cytochrome c</fullName>
    </submittedName>
</protein>
<reference evidence="10" key="1">
    <citation type="submission" date="2021-11" db="EMBL/GenBank/DDBJ databases">
        <title>Australian commercial rhizobial inoculants.</title>
        <authorList>
            <person name="Kohlmeier M.G."/>
            <person name="O'Hara G.W."/>
            <person name="Colombi E."/>
            <person name="Ramsay J.P."/>
            <person name="Terpolilli J."/>
        </authorList>
    </citation>
    <scope>NUCLEOTIDE SEQUENCE</scope>
    <source>
        <strain evidence="10">CC829</strain>
    </source>
</reference>
<proteinExistence type="predicted"/>
<dbReference type="Gene3D" id="1.10.760.10">
    <property type="entry name" value="Cytochrome c-like domain"/>
    <property type="match status" value="1"/>
</dbReference>
<sequence>MQARFSVDCSGRARFRNGADVLKLHSMSLPAVLGASLLCVVVARAQSATPAPYNGSLDVEQLFAGTCGFCHSDGGRAAGRGPQLMDSQRDDEFLHNRIKIGKQGAMPAFGESFSDAQIDQIVKYIRALKPREG</sequence>